<comment type="caution">
    <text evidence="1">The sequence shown here is derived from an EMBL/GenBank/DDBJ whole genome shotgun (WGS) entry which is preliminary data.</text>
</comment>
<protein>
    <submittedName>
        <fullName evidence="1">Uncharacterized protein</fullName>
    </submittedName>
</protein>
<evidence type="ECO:0000313" key="1">
    <source>
        <dbReference type="EMBL" id="KAH8004889.1"/>
    </source>
</evidence>
<reference evidence="1" key="1">
    <citation type="submission" date="2021-08" db="EMBL/GenBank/DDBJ databases">
        <title>The first chromosome-level gecko genome reveals the dynamic sex chromosomes of Neotropical dwarf geckos (Sphaerodactylidae: Sphaerodactylus).</title>
        <authorList>
            <person name="Pinto B.J."/>
            <person name="Keating S.E."/>
            <person name="Gamble T."/>
        </authorList>
    </citation>
    <scope>NUCLEOTIDE SEQUENCE</scope>
    <source>
        <strain evidence="1">TG3544</strain>
    </source>
</reference>
<evidence type="ECO:0000313" key="2">
    <source>
        <dbReference type="Proteomes" id="UP000827872"/>
    </source>
</evidence>
<proteinExistence type="predicted"/>
<gene>
    <name evidence="1" type="ORF">K3G42_020782</name>
</gene>
<dbReference type="Proteomes" id="UP000827872">
    <property type="component" value="Linkage Group LG04"/>
</dbReference>
<keyword evidence="2" id="KW-1185">Reference proteome</keyword>
<sequence>MPPLLLSPAAPQQSVQGQGQPTTTPGPAEQFLGILCQEEGLVDSPAGSRWAPKQIRGVCRRSSGVQKEAYLMLEQHADEQPCCRGLGSGRHVGGQLRNELQESLSLELCSEPECLCKVNVN</sequence>
<name>A0ACB8FHU1_9SAUR</name>
<dbReference type="EMBL" id="CM037617">
    <property type="protein sequence ID" value="KAH8004889.1"/>
    <property type="molecule type" value="Genomic_DNA"/>
</dbReference>
<accession>A0ACB8FHU1</accession>
<organism evidence="1 2">
    <name type="scientific">Sphaerodactylus townsendi</name>
    <dbReference type="NCBI Taxonomy" id="933632"/>
    <lineage>
        <taxon>Eukaryota</taxon>
        <taxon>Metazoa</taxon>
        <taxon>Chordata</taxon>
        <taxon>Craniata</taxon>
        <taxon>Vertebrata</taxon>
        <taxon>Euteleostomi</taxon>
        <taxon>Lepidosauria</taxon>
        <taxon>Squamata</taxon>
        <taxon>Bifurcata</taxon>
        <taxon>Gekkota</taxon>
        <taxon>Sphaerodactylidae</taxon>
        <taxon>Sphaerodactylus</taxon>
    </lineage>
</organism>